<proteinExistence type="predicted"/>
<dbReference type="Proteomes" id="UP000887574">
    <property type="component" value="Unplaced"/>
</dbReference>
<organism evidence="1 2">
    <name type="scientific">Ditylenchus dipsaci</name>
    <dbReference type="NCBI Taxonomy" id="166011"/>
    <lineage>
        <taxon>Eukaryota</taxon>
        <taxon>Metazoa</taxon>
        <taxon>Ecdysozoa</taxon>
        <taxon>Nematoda</taxon>
        <taxon>Chromadorea</taxon>
        <taxon>Rhabditida</taxon>
        <taxon>Tylenchina</taxon>
        <taxon>Tylenchomorpha</taxon>
        <taxon>Sphaerularioidea</taxon>
        <taxon>Anguinidae</taxon>
        <taxon>Anguininae</taxon>
        <taxon>Ditylenchus</taxon>
    </lineage>
</organism>
<accession>A0A915DI91</accession>
<keyword evidence="1" id="KW-1185">Reference proteome</keyword>
<sequence>MESDSDSDINVFGDSSEEEISATIRASSERIPTNVVNDAAVRFVCVWHSKQRYLELFSPTSTRVSRQEIGSHPLLQQTVAAFNPANEEK</sequence>
<reference evidence="2" key="1">
    <citation type="submission" date="2022-11" db="UniProtKB">
        <authorList>
            <consortium name="WormBaseParasite"/>
        </authorList>
    </citation>
    <scope>IDENTIFICATION</scope>
</reference>
<protein>
    <submittedName>
        <fullName evidence="2">Uncharacterized protein</fullName>
    </submittedName>
</protein>
<name>A0A915DI91_9BILA</name>
<evidence type="ECO:0000313" key="1">
    <source>
        <dbReference type="Proteomes" id="UP000887574"/>
    </source>
</evidence>
<evidence type="ECO:0000313" key="2">
    <source>
        <dbReference type="WBParaSite" id="jg20157"/>
    </source>
</evidence>
<dbReference type="WBParaSite" id="jg20157">
    <property type="protein sequence ID" value="jg20157"/>
    <property type="gene ID" value="jg20157"/>
</dbReference>
<dbReference type="AlphaFoldDB" id="A0A915DI91"/>